<dbReference type="SMART" id="SM00504">
    <property type="entry name" value="Ubox"/>
    <property type="match status" value="1"/>
</dbReference>
<evidence type="ECO:0000256" key="3">
    <source>
        <dbReference type="ARBA" id="ARBA00012483"/>
    </source>
</evidence>
<dbReference type="SUPFAM" id="SSF48371">
    <property type="entry name" value="ARM repeat"/>
    <property type="match status" value="3"/>
</dbReference>
<feature type="domain" description="U-box" evidence="7">
    <location>
        <begin position="261"/>
        <end position="335"/>
    </location>
</feature>
<keyword evidence="9" id="KW-1185">Reference proteome</keyword>
<dbReference type="SMART" id="SM00185">
    <property type="entry name" value="ARM"/>
    <property type="match status" value="8"/>
</dbReference>
<dbReference type="PROSITE" id="PS50176">
    <property type="entry name" value="ARM_REPEAT"/>
    <property type="match status" value="1"/>
</dbReference>
<dbReference type="OrthoDB" id="7537227at2759"/>
<dbReference type="InterPro" id="IPR052608">
    <property type="entry name" value="U-box_domain_protein"/>
</dbReference>
<dbReference type="Proteomes" id="UP000283530">
    <property type="component" value="Unassembled WGS sequence"/>
</dbReference>
<comment type="catalytic activity">
    <reaction evidence="1">
        <text>S-ubiquitinyl-[E2 ubiquitin-conjugating enzyme]-L-cysteine + [acceptor protein]-L-lysine = [E2 ubiquitin-conjugating enzyme]-L-cysteine + N(6)-ubiquitinyl-[acceptor protein]-L-lysine.</text>
        <dbReference type="EC" id="2.3.2.27"/>
    </reaction>
</comment>
<evidence type="ECO:0000259" key="7">
    <source>
        <dbReference type="PROSITE" id="PS51698"/>
    </source>
</evidence>
<evidence type="ECO:0000256" key="1">
    <source>
        <dbReference type="ARBA" id="ARBA00000900"/>
    </source>
</evidence>
<dbReference type="GO" id="GO:0016567">
    <property type="term" value="P:protein ubiquitination"/>
    <property type="evidence" value="ECO:0007669"/>
    <property type="project" value="UniProtKB-UniPathway"/>
</dbReference>
<dbReference type="InterPro" id="IPR036537">
    <property type="entry name" value="Adaptor_Cbl_N_dom_sf"/>
</dbReference>
<dbReference type="InterPro" id="IPR016024">
    <property type="entry name" value="ARM-type_fold"/>
</dbReference>
<evidence type="ECO:0000313" key="9">
    <source>
        <dbReference type="Proteomes" id="UP000283530"/>
    </source>
</evidence>
<dbReference type="PROSITE" id="PS51698">
    <property type="entry name" value="U_BOX"/>
    <property type="match status" value="1"/>
</dbReference>
<dbReference type="Gene3D" id="3.30.40.10">
    <property type="entry name" value="Zinc/RING finger domain, C3HC4 (zinc finger)"/>
    <property type="match status" value="1"/>
</dbReference>
<dbReference type="SUPFAM" id="SSF57850">
    <property type="entry name" value="RING/U-box"/>
    <property type="match status" value="1"/>
</dbReference>
<name>A0A3S3MUW9_9MAGN</name>
<dbReference type="EMBL" id="QPKB01000006">
    <property type="protein sequence ID" value="RWR86599.1"/>
    <property type="molecule type" value="Genomic_DNA"/>
</dbReference>
<dbReference type="Gene3D" id="1.25.10.10">
    <property type="entry name" value="Leucine-rich Repeat Variant"/>
    <property type="match status" value="4"/>
</dbReference>
<dbReference type="InterPro" id="IPR013083">
    <property type="entry name" value="Znf_RING/FYVE/PHD"/>
</dbReference>
<evidence type="ECO:0000256" key="6">
    <source>
        <dbReference type="SAM" id="Coils"/>
    </source>
</evidence>
<dbReference type="InterPro" id="IPR000225">
    <property type="entry name" value="Armadillo"/>
</dbReference>
<dbReference type="PANTHER" id="PTHR45958">
    <property type="entry name" value="RING-TYPE E3 UBIQUITIN TRANSFERASE"/>
    <property type="match status" value="1"/>
</dbReference>
<keyword evidence="6" id="KW-0175">Coiled coil</keyword>
<dbReference type="Pfam" id="PF04564">
    <property type="entry name" value="U-box"/>
    <property type="match status" value="1"/>
</dbReference>
<dbReference type="InterPro" id="IPR059179">
    <property type="entry name" value="MLKL-like_MCAfunc"/>
</dbReference>
<dbReference type="CDD" id="cd21037">
    <property type="entry name" value="MLKL_NTD"/>
    <property type="match status" value="1"/>
</dbReference>
<dbReference type="UniPathway" id="UPA00143"/>
<dbReference type="Pfam" id="PF00514">
    <property type="entry name" value="Arm"/>
    <property type="match status" value="2"/>
</dbReference>
<dbReference type="CDD" id="cd16664">
    <property type="entry name" value="RING-Ubox_PUB"/>
    <property type="match status" value="1"/>
</dbReference>
<reference evidence="8 9" key="1">
    <citation type="journal article" date="2019" name="Nat. Plants">
        <title>Stout camphor tree genome fills gaps in understanding of flowering plant genome evolution.</title>
        <authorList>
            <person name="Chaw S.M."/>
            <person name="Liu Y.C."/>
            <person name="Wu Y.W."/>
            <person name="Wang H.Y."/>
            <person name="Lin C.I."/>
            <person name="Wu C.S."/>
            <person name="Ke H.M."/>
            <person name="Chang L.Y."/>
            <person name="Hsu C.Y."/>
            <person name="Yang H.T."/>
            <person name="Sudianto E."/>
            <person name="Hsu M.H."/>
            <person name="Wu K.P."/>
            <person name="Wang L.N."/>
            <person name="Leebens-Mack J.H."/>
            <person name="Tsai I.J."/>
        </authorList>
    </citation>
    <scope>NUCLEOTIDE SEQUENCE [LARGE SCALE GENOMIC DNA]</scope>
    <source>
        <strain evidence="9">cv. Chaw 1501</strain>
        <tissue evidence="8">Young leaves</tissue>
    </source>
</reference>
<dbReference type="InterPro" id="IPR011989">
    <property type="entry name" value="ARM-like"/>
</dbReference>
<organism evidence="8 9">
    <name type="scientific">Cinnamomum micranthum f. kanehirae</name>
    <dbReference type="NCBI Taxonomy" id="337451"/>
    <lineage>
        <taxon>Eukaryota</taxon>
        <taxon>Viridiplantae</taxon>
        <taxon>Streptophyta</taxon>
        <taxon>Embryophyta</taxon>
        <taxon>Tracheophyta</taxon>
        <taxon>Spermatophyta</taxon>
        <taxon>Magnoliopsida</taxon>
        <taxon>Magnoliidae</taxon>
        <taxon>Laurales</taxon>
        <taxon>Lauraceae</taxon>
        <taxon>Cinnamomum</taxon>
    </lineage>
</organism>
<evidence type="ECO:0000256" key="5">
    <source>
        <dbReference type="PROSITE-ProRule" id="PRU00259"/>
    </source>
</evidence>
<dbReference type="AlphaFoldDB" id="A0A3S3MUW9"/>
<comment type="pathway">
    <text evidence="2">Protein modification; protein ubiquitination.</text>
</comment>
<dbReference type="EC" id="2.3.2.27" evidence="3"/>
<proteinExistence type="predicted"/>
<keyword evidence="4" id="KW-0808">Transferase</keyword>
<accession>A0A3S3MUW9</accession>
<dbReference type="InterPro" id="IPR003613">
    <property type="entry name" value="Ubox_domain"/>
</dbReference>
<feature type="repeat" description="ARM" evidence="5">
    <location>
        <begin position="542"/>
        <end position="584"/>
    </location>
</feature>
<evidence type="ECO:0000256" key="4">
    <source>
        <dbReference type="ARBA" id="ARBA00022679"/>
    </source>
</evidence>
<dbReference type="GO" id="GO:0007166">
    <property type="term" value="P:cell surface receptor signaling pathway"/>
    <property type="evidence" value="ECO:0007669"/>
    <property type="project" value="InterPro"/>
</dbReference>
<sequence>MSTDMIVSATLVPASEALSKIIEEIFETVKAAGDVLIEKESFAELSGYLGRIVPVLRELINKRITHGSESVNDVTQILTRQIKVAKGQVLECSKRNKVYLLLNCRRIVKQMQETTKEISRALRLIPLASLDLSSSINEEVSRLCDDMLKVEFKAAVAEERALERIESGLQERNYDRSYANGLLVLIAEAVGISTDRYALKREFDEFKREVEDAQVRKNQAEAIQMDQIIGLLGRADAALSPGEKEERYYRERNSLSNQPLEPLQPFYCPITQNIMVDPVETSSGKIFERSAIEKRLKDGNTTCPLTNIPLDSRFLRPNVILRKSIEEWKERNTMITICSLKVKLCSGEEQEVLPCLKQLQDLCEERDLHREWVALENYIPILVGFLRRGNPETKSRALAILHLLAMDSDDNKERIAEVENAIESIVNLLARSTVETKLVVALLLELSNSFVVLDRIGKVHGCILLLVTTYKSENIQAARDAKELLERLSFDNQNVVQMAKANYFNPLLQQLSSGSDVSKMIMATALAMELTDHSKAALFDDGVLQPLLHLISHGDTQVKQAAVTALKNLSSLPRNGLQMIREAAVAPLLSLLYLHIASYPALREQVAATIMNLAISATSPEAGETPMMLLESDDDIFRLFCLISLTGPNVQESILRTFHAICQPPSAREMRTKLRQLSAVQLLVQLCEQRNPTIRTSAVMLFFCLTVDGDDDTLAQHVDQRCLETLLMIVQTSHDEEKTAAMGIISNLPMDHTQITQWLLDAGALPIIFRFLADSMHSSSYMNHLVENASGALRRFTVSTNHEWQNKAAEAGIIPVLVQLLETGTSLTKQHAAISLAQFSESSSSLSRPVEKRRGFLCCSTPPEPGCPVHLGVCSVETSFCLVEAGAVQPLVRVLGDSDFGACRAALRALSTLIDGEKLQNGSKVLSEAKCIVAIIKLLSSPCADLQDEALHILERVFRLLEHKQQYGDLAKMPLVDITQRGSGTVKALAAQILAHLDVLPNQSSFF</sequence>
<dbReference type="Gene3D" id="1.20.930.20">
    <property type="entry name" value="Adaptor protein Cbl, N-terminal domain"/>
    <property type="match status" value="1"/>
</dbReference>
<evidence type="ECO:0000256" key="2">
    <source>
        <dbReference type="ARBA" id="ARBA00004906"/>
    </source>
</evidence>
<dbReference type="PANTHER" id="PTHR45958:SF5">
    <property type="entry name" value="RING-TYPE E3 UBIQUITIN TRANSFERASE"/>
    <property type="match status" value="1"/>
</dbReference>
<protein>
    <recommendedName>
        <fullName evidence="3">RING-type E3 ubiquitin transferase</fullName>
        <ecNumber evidence="3">2.3.2.27</ecNumber>
    </recommendedName>
</protein>
<feature type="coiled-coil region" evidence="6">
    <location>
        <begin position="196"/>
        <end position="223"/>
    </location>
</feature>
<gene>
    <name evidence="8" type="ORF">CKAN_01550600</name>
</gene>
<dbReference type="GO" id="GO:0061630">
    <property type="term" value="F:ubiquitin protein ligase activity"/>
    <property type="evidence" value="ECO:0007669"/>
    <property type="project" value="UniProtKB-EC"/>
</dbReference>
<evidence type="ECO:0000313" key="8">
    <source>
        <dbReference type="EMBL" id="RWR86599.1"/>
    </source>
</evidence>
<comment type="caution">
    <text evidence="8">The sequence shown here is derived from an EMBL/GenBank/DDBJ whole genome shotgun (WGS) entry which is preliminary data.</text>
</comment>
<dbReference type="InterPro" id="IPR045210">
    <property type="entry name" value="RING-Ubox_PUB"/>
</dbReference>